<name>A0A518BEW7_9BACT</name>
<dbReference type="Gene3D" id="3.40.190.10">
    <property type="entry name" value="Periplasmic binding protein-like II"/>
    <property type="match status" value="1"/>
</dbReference>
<gene>
    <name evidence="5" type="ORF">Pla133_05860</name>
</gene>
<dbReference type="NCBIfam" id="NF037995">
    <property type="entry name" value="TRAP_S1"/>
    <property type="match status" value="1"/>
</dbReference>
<dbReference type="GO" id="GO:0055085">
    <property type="term" value="P:transmembrane transport"/>
    <property type="evidence" value="ECO:0007669"/>
    <property type="project" value="InterPro"/>
</dbReference>
<evidence type="ECO:0000256" key="1">
    <source>
        <dbReference type="ARBA" id="ARBA00022729"/>
    </source>
</evidence>
<feature type="compositionally biased region" description="Gly residues" evidence="4">
    <location>
        <begin position="13"/>
        <end position="24"/>
    </location>
</feature>
<keyword evidence="3" id="KW-0479">Metal-binding</keyword>
<sequence length="389" mass="41377">MSDRIDDSQSPGRGAGDSTGTGGAGRRRLLQLGLAGGAAALSGCGGGGGTGPAVHTSQRVRWRLASSFPSSLDAMFGSAELLARRVAAMSGGNFELRCYEAGEIVPALNVLDAVQSGSVQVGQTASYYYIGKNPALAFDTCVPFGLTPRQQQAWLRQAGGLELTRELYADFGAVNFPAGSTGVQMGGWFREPVGGPEDLRGLKMRIPGLGGEVMNALGVLVQNIGGAEIYSALENKTIDATEWVGPYDDEKLGFYQVAKNYLYPGWWEPGPELSFVVNAKAWAALPAEYREMFEVATNEAAIAMTVKYDAENPAALERLIGHGVQVEPFEDSLMQAARAASEDLLSSAAASDAGYARILEHWRAFRTSAFRWFGTAEFAYARTAFGGGR</sequence>
<feature type="region of interest" description="Disordered" evidence="4">
    <location>
        <begin position="1"/>
        <end position="24"/>
    </location>
</feature>
<dbReference type="InterPro" id="IPR006311">
    <property type="entry name" value="TAT_signal"/>
</dbReference>
<organism evidence="5 6">
    <name type="scientific">Engelhardtia mirabilis</name>
    <dbReference type="NCBI Taxonomy" id="2528011"/>
    <lineage>
        <taxon>Bacteria</taxon>
        <taxon>Pseudomonadati</taxon>
        <taxon>Planctomycetota</taxon>
        <taxon>Planctomycetia</taxon>
        <taxon>Planctomycetia incertae sedis</taxon>
        <taxon>Engelhardtia</taxon>
    </lineage>
</organism>
<dbReference type="InterPro" id="IPR026289">
    <property type="entry name" value="SBP_TakP-like"/>
</dbReference>
<dbReference type="GO" id="GO:0031317">
    <property type="term" value="C:tripartite ATP-independent periplasmic transporter complex"/>
    <property type="evidence" value="ECO:0007669"/>
    <property type="project" value="InterPro"/>
</dbReference>
<dbReference type="InterPro" id="IPR018389">
    <property type="entry name" value="DctP_fam"/>
</dbReference>
<dbReference type="EMBL" id="CP036287">
    <property type="protein sequence ID" value="QDU65521.1"/>
    <property type="molecule type" value="Genomic_DNA"/>
</dbReference>
<dbReference type="PROSITE" id="PS51318">
    <property type="entry name" value="TAT"/>
    <property type="match status" value="1"/>
</dbReference>
<evidence type="ECO:0000256" key="4">
    <source>
        <dbReference type="SAM" id="MobiDB-lite"/>
    </source>
</evidence>
<evidence type="ECO:0000256" key="3">
    <source>
        <dbReference type="PIRSR" id="PIRSR039026-2"/>
    </source>
</evidence>
<evidence type="ECO:0000313" key="6">
    <source>
        <dbReference type="Proteomes" id="UP000316921"/>
    </source>
</evidence>
<proteinExistence type="predicted"/>
<dbReference type="KEGG" id="pbap:Pla133_05860"/>
<feature type="binding site" evidence="3">
    <location>
        <position position="242"/>
    </location>
    <ligand>
        <name>substrate</name>
    </ligand>
</feature>
<dbReference type="AlphaFoldDB" id="A0A518BEW7"/>
<feature type="binding site" evidence="2">
    <location>
        <position position="184"/>
    </location>
    <ligand>
        <name>substrate</name>
    </ligand>
</feature>
<feature type="binding site" evidence="3">
    <location>
        <position position="268"/>
    </location>
    <ligand>
        <name>substrate</name>
    </ligand>
</feature>
<reference evidence="5 6" key="1">
    <citation type="submission" date="2019-02" db="EMBL/GenBank/DDBJ databases">
        <title>Deep-cultivation of Planctomycetes and their phenomic and genomic characterization uncovers novel biology.</title>
        <authorList>
            <person name="Wiegand S."/>
            <person name="Jogler M."/>
            <person name="Boedeker C."/>
            <person name="Pinto D."/>
            <person name="Vollmers J."/>
            <person name="Rivas-Marin E."/>
            <person name="Kohn T."/>
            <person name="Peeters S.H."/>
            <person name="Heuer A."/>
            <person name="Rast P."/>
            <person name="Oberbeckmann S."/>
            <person name="Bunk B."/>
            <person name="Jeske O."/>
            <person name="Meyerdierks A."/>
            <person name="Storesund J.E."/>
            <person name="Kallscheuer N."/>
            <person name="Luecker S."/>
            <person name="Lage O.M."/>
            <person name="Pohl T."/>
            <person name="Merkel B.J."/>
            <person name="Hornburger P."/>
            <person name="Mueller R.-W."/>
            <person name="Bruemmer F."/>
            <person name="Labrenz M."/>
            <person name="Spormann A.M."/>
            <person name="Op den Camp H."/>
            <person name="Overmann J."/>
            <person name="Amann R."/>
            <person name="Jetten M.S.M."/>
            <person name="Mascher T."/>
            <person name="Medema M.H."/>
            <person name="Devos D.P."/>
            <person name="Kaster A.-K."/>
            <person name="Ovreas L."/>
            <person name="Rohde M."/>
            <person name="Galperin M.Y."/>
            <person name="Jogler C."/>
        </authorList>
    </citation>
    <scope>NUCLEOTIDE SEQUENCE [LARGE SCALE GENOMIC DNA]</scope>
    <source>
        <strain evidence="5 6">Pla133</strain>
    </source>
</reference>
<dbReference type="PANTHER" id="PTHR33376:SF5">
    <property type="entry name" value="EXTRACYTOPLASMIC SOLUTE RECEPTOR PROTEIN"/>
    <property type="match status" value="1"/>
</dbReference>
<keyword evidence="1" id="KW-0732">Signal</keyword>
<dbReference type="RefSeq" id="WP_145062217.1">
    <property type="nucleotide sequence ID" value="NZ_CP036287.1"/>
</dbReference>
<feature type="binding site" evidence="3">
    <location>
        <position position="243"/>
    </location>
    <ligand>
        <name>Na(+)</name>
        <dbReference type="ChEBI" id="CHEBI:29101"/>
    </ligand>
</feature>
<protein>
    <submittedName>
        <fullName evidence="5">Monocarboxylate 2-oxoacid-binding periplasmic protein</fullName>
    </submittedName>
</protein>
<dbReference type="GO" id="GO:0046872">
    <property type="term" value="F:metal ion binding"/>
    <property type="evidence" value="ECO:0007669"/>
    <property type="project" value="UniProtKB-KW"/>
</dbReference>
<keyword evidence="6" id="KW-1185">Reference proteome</keyword>
<dbReference type="Gene3D" id="3.40.190.170">
    <property type="entry name" value="Bacterial extracellular solute-binding protein, family 7"/>
    <property type="match status" value="1"/>
</dbReference>
<evidence type="ECO:0000256" key="2">
    <source>
        <dbReference type="PIRSR" id="PIRSR039026-1"/>
    </source>
</evidence>
<dbReference type="Proteomes" id="UP000316921">
    <property type="component" value="Chromosome"/>
</dbReference>
<evidence type="ECO:0000313" key="5">
    <source>
        <dbReference type="EMBL" id="QDU65521.1"/>
    </source>
</evidence>
<dbReference type="InterPro" id="IPR038404">
    <property type="entry name" value="TRAP_DctP_sf"/>
</dbReference>
<feature type="binding site" evidence="2">
    <location>
        <position position="205"/>
    </location>
    <ligand>
        <name>substrate</name>
    </ligand>
</feature>
<dbReference type="PIRSF" id="PIRSF039026">
    <property type="entry name" value="SiaP"/>
    <property type="match status" value="1"/>
</dbReference>
<dbReference type="PANTHER" id="PTHR33376">
    <property type="match status" value="1"/>
</dbReference>
<dbReference type="Pfam" id="PF03480">
    <property type="entry name" value="DctP"/>
    <property type="match status" value="1"/>
</dbReference>
<accession>A0A518BEW7</accession>